<gene>
    <name evidence="2" type="ORF">SCP_0603780</name>
</gene>
<dbReference type="Proteomes" id="UP000287166">
    <property type="component" value="Unassembled WGS sequence"/>
</dbReference>
<name>A0A401GQG6_9APHY</name>
<evidence type="ECO:0000313" key="2">
    <source>
        <dbReference type="EMBL" id="GBE84399.1"/>
    </source>
</evidence>
<feature type="compositionally biased region" description="Basic and acidic residues" evidence="1">
    <location>
        <begin position="60"/>
        <end position="120"/>
    </location>
</feature>
<comment type="caution">
    <text evidence="2">The sequence shown here is derived from an EMBL/GenBank/DDBJ whole genome shotgun (WGS) entry which is preliminary data.</text>
</comment>
<dbReference type="GeneID" id="38781316"/>
<reference evidence="2 3" key="1">
    <citation type="journal article" date="2018" name="Sci. Rep.">
        <title>Genome sequence of the cauliflower mushroom Sparassis crispa (Hanabiratake) and its association with beneficial usage.</title>
        <authorList>
            <person name="Kiyama R."/>
            <person name="Furutani Y."/>
            <person name="Kawaguchi K."/>
            <person name="Nakanishi T."/>
        </authorList>
    </citation>
    <scope>NUCLEOTIDE SEQUENCE [LARGE SCALE GENOMIC DNA]</scope>
</reference>
<feature type="compositionally biased region" description="Gly residues" evidence="1">
    <location>
        <begin position="39"/>
        <end position="51"/>
    </location>
</feature>
<protein>
    <submittedName>
        <fullName evidence="2">Uncharacterized protein</fullName>
    </submittedName>
</protein>
<keyword evidence="3" id="KW-1185">Reference proteome</keyword>
<accession>A0A401GQG6</accession>
<evidence type="ECO:0000313" key="3">
    <source>
        <dbReference type="Proteomes" id="UP000287166"/>
    </source>
</evidence>
<proteinExistence type="predicted"/>
<dbReference type="RefSeq" id="XP_027615312.1">
    <property type="nucleotide sequence ID" value="XM_027759511.1"/>
</dbReference>
<dbReference type="STRING" id="139825.A0A401GQG6"/>
<feature type="region of interest" description="Disordered" evidence="1">
    <location>
        <begin position="1"/>
        <end position="128"/>
    </location>
</feature>
<dbReference type="AlphaFoldDB" id="A0A401GQG6"/>
<dbReference type="EMBL" id="BFAD01000006">
    <property type="protein sequence ID" value="GBE84399.1"/>
    <property type="molecule type" value="Genomic_DNA"/>
</dbReference>
<evidence type="ECO:0000256" key="1">
    <source>
        <dbReference type="SAM" id="MobiDB-lite"/>
    </source>
</evidence>
<sequence>MSATEVQDMNGTQASPAPASNAPPAPDNGYPEQRHAGAVGYGPEYGKGAGPGDKFQGLFEEAKGKVLRKPDVAQHGRDLRTGMLKQREKEQDNAEDPFKKVDQGDDAAHQVPKDDTDERMAQPPSVED</sequence>
<organism evidence="2 3">
    <name type="scientific">Sparassis crispa</name>
    <dbReference type="NCBI Taxonomy" id="139825"/>
    <lineage>
        <taxon>Eukaryota</taxon>
        <taxon>Fungi</taxon>
        <taxon>Dikarya</taxon>
        <taxon>Basidiomycota</taxon>
        <taxon>Agaricomycotina</taxon>
        <taxon>Agaricomycetes</taxon>
        <taxon>Polyporales</taxon>
        <taxon>Sparassidaceae</taxon>
        <taxon>Sparassis</taxon>
    </lineage>
</organism>
<dbReference type="OrthoDB" id="2500073at2759"/>
<feature type="compositionally biased region" description="Polar residues" evidence="1">
    <location>
        <begin position="1"/>
        <end position="13"/>
    </location>
</feature>
<dbReference type="InParanoid" id="A0A401GQG6"/>